<dbReference type="RefSeq" id="WP_009765835.1">
    <property type="nucleotide sequence ID" value="NZ_GL982997.1"/>
</dbReference>
<organism evidence="1 2">
    <name type="scientific">Sporosarcina newyorkensis 2681</name>
    <dbReference type="NCBI Taxonomy" id="1027292"/>
    <lineage>
        <taxon>Bacteria</taxon>
        <taxon>Bacillati</taxon>
        <taxon>Bacillota</taxon>
        <taxon>Bacilli</taxon>
        <taxon>Bacillales</taxon>
        <taxon>Caryophanaceae</taxon>
        <taxon>Sporosarcina</taxon>
    </lineage>
</organism>
<proteinExistence type="predicted"/>
<dbReference type="AlphaFoldDB" id="F9DQ88"/>
<gene>
    <name evidence="1" type="ORF">HMPREF9372_0968</name>
</gene>
<comment type="caution">
    <text evidence="1">The sequence shown here is derived from an EMBL/GenBank/DDBJ whole genome shotgun (WGS) entry which is preliminary data.</text>
</comment>
<keyword evidence="1" id="KW-0808">Transferase</keyword>
<dbReference type="OrthoDB" id="8773442at2"/>
<dbReference type="InterPro" id="IPR029063">
    <property type="entry name" value="SAM-dependent_MTases_sf"/>
</dbReference>
<protein>
    <submittedName>
        <fullName evidence="1">Methyltransferase domain protein</fullName>
    </submittedName>
</protein>
<accession>F9DQ88</accession>
<reference evidence="1 2" key="1">
    <citation type="submission" date="2011-04" db="EMBL/GenBank/DDBJ databases">
        <authorList>
            <person name="Muzny D."/>
            <person name="Qin X."/>
            <person name="Deng J."/>
            <person name="Jiang H."/>
            <person name="Liu Y."/>
            <person name="Qu J."/>
            <person name="Song X.-Z."/>
            <person name="Zhang L."/>
            <person name="Thornton R."/>
            <person name="Coyle M."/>
            <person name="Francisco L."/>
            <person name="Jackson L."/>
            <person name="Javaid M."/>
            <person name="Korchina V."/>
            <person name="Kovar C."/>
            <person name="Mata R."/>
            <person name="Mathew T."/>
            <person name="Ngo R."/>
            <person name="Nguyen L."/>
            <person name="Nguyen N."/>
            <person name="Okwuonu G."/>
            <person name="Ongeri F."/>
            <person name="Pham C."/>
            <person name="Simmons D."/>
            <person name="Wilczek-Boney K."/>
            <person name="Hale W."/>
            <person name="Jakkamsetti A."/>
            <person name="Pham P."/>
            <person name="Ruth R."/>
            <person name="San Lucas F."/>
            <person name="Warren J."/>
            <person name="Zhang J."/>
            <person name="Zhao Z."/>
            <person name="Zhou C."/>
            <person name="Zhu D."/>
            <person name="Lee S."/>
            <person name="Bess C."/>
            <person name="Blankenburg K."/>
            <person name="Forbes L."/>
            <person name="Fu Q."/>
            <person name="Gubbala S."/>
            <person name="Hirani K."/>
            <person name="Jayaseelan J.C."/>
            <person name="Lara F."/>
            <person name="Munidasa M."/>
            <person name="Palculict T."/>
            <person name="Patil S."/>
            <person name="Pu L.-L."/>
            <person name="Saada N."/>
            <person name="Tang L."/>
            <person name="Weissenberger G."/>
            <person name="Zhu Y."/>
            <person name="Hemphill L."/>
            <person name="Shang Y."/>
            <person name="Youmans B."/>
            <person name="Ayvaz T."/>
            <person name="Ross M."/>
            <person name="Santibanez J."/>
            <person name="Aqrawi P."/>
            <person name="Gross S."/>
            <person name="Joshi V."/>
            <person name="Fowler G."/>
            <person name="Nazareth L."/>
            <person name="Reid J."/>
            <person name="Worley K."/>
            <person name="Petrosino J."/>
            <person name="Highlander S."/>
            <person name="Gibbs R."/>
        </authorList>
    </citation>
    <scope>NUCLEOTIDE SEQUENCE [LARGE SCALE GENOMIC DNA]</scope>
    <source>
        <strain evidence="1 2">2681</strain>
    </source>
</reference>
<sequence length="282" mass="32794">MPYKVVMCKNCGLMYINPVPSKEELNNFYVHKYESYYGIPAQYGDSNFKVRGYEIYDFLKGNVETAEKILEIGAGGGGNILGLSEKYNSKELAVIEPGAGSNISLSTIGVQIIGEFYDEEILDLRRFDLIVLSHVLEHFYEPKEVLRKIWNDTAENVNLFIAIPSLSAINKETFNYSSKMEDYWLRVVHLTYFHQKNIEDMLRITGWKIKKKQKKNGELFILAEKNSKPDKEGSIQNVYEEHLNEVLYYKNMTDFIVLYKRHDQEEKRLILFGASNMENKHI</sequence>
<dbReference type="eggNOG" id="COG2227">
    <property type="taxonomic scope" value="Bacteria"/>
</dbReference>
<evidence type="ECO:0000313" key="2">
    <source>
        <dbReference type="Proteomes" id="UP000005316"/>
    </source>
</evidence>
<name>F9DQ88_9BACL</name>
<dbReference type="HOGENOM" id="CLU_986631_0_0_9"/>
<dbReference type="GO" id="GO:0032259">
    <property type="term" value="P:methylation"/>
    <property type="evidence" value="ECO:0007669"/>
    <property type="project" value="UniProtKB-KW"/>
</dbReference>
<dbReference type="EMBL" id="AFPZ01000025">
    <property type="protein sequence ID" value="EGQ26938.1"/>
    <property type="molecule type" value="Genomic_DNA"/>
</dbReference>
<dbReference type="Pfam" id="PF13489">
    <property type="entry name" value="Methyltransf_23"/>
    <property type="match status" value="1"/>
</dbReference>
<dbReference type="Proteomes" id="UP000005316">
    <property type="component" value="Unassembled WGS sequence"/>
</dbReference>
<keyword evidence="1" id="KW-0489">Methyltransferase</keyword>
<dbReference type="GO" id="GO:0008168">
    <property type="term" value="F:methyltransferase activity"/>
    <property type="evidence" value="ECO:0007669"/>
    <property type="project" value="UniProtKB-KW"/>
</dbReference>
<evidence type="ECO:0000313" key="1">
    <source>
        <dbReference type="EMBL" id="EGQ26938.1"/>
    </source>
</evidence>
<dbReference type="SUPFAM" id="SSF53335">
    <property type="entry name" value="S-adenosyl-L-methionine-dependent methyltransferases"/>
    <property type="match status" value="1"/>
</dbReference>
<dbReference type="Gene3D" id="3.40.50.150">
    <property type="entry name" value="Vaccinia Virus protein VP39"/>
    <property type="match status" value="1"/>
</dbReference>